<feature type="domain" description="ATPase BadF/BadG/BcrA/BcrD type" evidence="2">
    <location>
        <begin position="22"/>
        <end position="278"/>
    </location>
</feature>
<gene>
    <name evidence="3" type="ORF">ACFFJK_10550</name>
</gene>
<dbReference type="PANTHER" id="PTHR43190">
    <property type="entry name" value="N-ACETYL-D-GLUCOSAMINE KINASE"/>
    <property type="match status" value="1"/>
</dbReference>
<dbReference type="InterPro" id="IPR052519">
    <property type="entry name" value="Euk-type_GlcNAc_Kinase"/>
</dbReference>
<name>A0ABV6FFL5_9BURK</name>
<comment type="caution">
    <text evidence="3">The sequence shown here is derived from an EMBL/GenBank/DDBJ whole genome shotgun (WGS) entry which is preliminary data.</text>
</comment>
<organism evidence="3 4">
    <name type="scientific">Massilia consociata</name>
    <dbReference type="NCBI Taxonomy" id="760117"/>
    <lineage>
        <taxon>Bacteria</taxon>
        <taxon>Pseudomonadati</taxon>
        <taxon>Pseudomonadota</taxon>
        <taxon>Betaproteobacteria</taxon>
        <taxon>Burkholderiales</taxon>
        <taxon>Oxalobacteraceae</taxon>
        <taxon>Telluria group</taxon>
        <taxon>Massilia</taxon>
    </lineage>
</organism>
<dbReference type="RefSeq" id="WP_379679093.1">
    <property type="nucleotide sequence ID" value="NZ_JBHLWP010000010.1"/>
</dbReference>
<dbReference type="Proteomes" id="UP001589773">
    <property type="component" value="Unassembled WGS sequence"/>
</dbReference>
<reference evidence="3 4" key="1">
    <citation type="submission" date="2024-09" db="EMBL/GenBank/DDBJ databases">
        <authorList>
            <person name="Sun Q."/>
            <person name="Mori K."/>
        </authorList>
    </citation>
    <scope>NUCLEOTIDE SEQUENCE [LARGE SCALE GENOMIC DNA]</scope>
    <source>
        <strain evidence="3 4">CCM 7792</strain>
    </source>
</reference>
<feature type="compositionally biased region" description="Polar residues" evidence="1">
    <location>
        <begin position="1"/>
        <end position="11"/>
    </location>
</feature>
<keyword evidence="3" id="KW-0808">Transferase</keyword>
<evidence type="ECO:0000313" key="4">
    <source>
        <dbReference type="Proteomes" id="UP001589773"/>
    </source>
</evidence>
<feature type="region of interest" description="Disordered" evidence="1">
    <location>
        <begin position="1"/>
        <end position="24"/>
    </location>
</feature>
<dbReference type="InterPro" id="IPR002731">
    <property type="entry name" value="ATPase_BadF"/>
</dbReference>
<keyword evidence="4" id="KW-1185">Reference proteome</keyword>
<dbReference type="InterPro" id="IPR043129">
    <property type="entry name" value="ATPase_NBD"/>
</dbReference>
<evidence type="ECO:0000313" key="3">
    <source>
        <dbReference type="EMBL" id="MFC0252330.1"/>
    </source>
</evidence>
<dbReference type="Gene3D" id="3.30.420.40">
    <property type="match status" value="2"/>
</dbReference>
<dbReference type="EMBL" id="JBHLWP010000010">
    <property type="protein sequence ID" value="MFC0252330.1"/>
    <property type="molecule type" value="Genomic_DNA"/>
</dbReference>
<dbReference type="PANTHER" id="PTHR43190:SF3">
    <property type="entry name" value="N-ACETYL-D-GLUCOSAMINE KINASE"/>
    <property type="match status" value="1"/>
</dbReference>
<evidence type="ECO:0000259" key="2">
    <source>
        <dbReference type="Pfam" id="PF01869"/>
    </source>
</evidence>
<sequence length="329" mass="34280">MVHPEQQQQHNAGPDPGHDLGLGIDAGGTQTRWALAAAGGRIVAEGAVPGLSALQMGSSEGREVVQATFGAIARAVLAHGRPTRVRAGLTGFGGDGEQLQRWLGELLGLAPGAVSFSSDIEIAYLASFAPGEGYLVYAGTGSIGAFIDAQGGFHRAGGRGVVLDDGGGGFWIAREALRHIWRLEDERPGAWESSPMAHAVFQHVGGADWSFSRQFIYGRERGEVGKLAIAVAATAERDPAAAAILREAGRELARLAQALTSRFGPRPVALAGRAAELHPAIVETMRAALPPGTTLSQTGMRAHYAAARLAADPARLPHQDAARATHHTA</sequence>
<dbReference type="Pfam" id="PF01869">
    <property type="entry name" value="BcrAD_BadFG"/>
    <property type="match status" value="1"/>
</dbReference>
<dbReference type="GO" id="GO:0016301">
    <property type="term" value="F:kinase activity"/>
    <property type="evidence" value="ECO:0007669"/>
    <property type="project" value="UniProtKB-KW"/>
</dbReference>
<evidence type="ECO:0000256" key="1">
    <source>
        <dbReference type="SAM" id="MobiDB-lite"/>
    </source>
</evidence>
<dbReference type="SUPFAM" id="SSF53067">
    <property type="entry name" value="Actin-like ATPase domain"/>
    <property type="match status" value="2"/>
</dbReference>
<protein>
    <submittedName>
        <fullName evidence="3">N-acetylglucosamine kinase</fullName>
    </submittedName>
</protein>
<proteinExistence type="predicted"/>
<accession>A0ABV6FFL5</accession>
<keyword evidence="3" id="KW-0418">Kinase</keyword>